<dbReference type="EMBL" id="JARIHO010000007">
    <property type="protein sequence ID" value="KAJ7358221.1"/>
    <property type="molecule type" value="Genomic_DNA"/>
</dbReference>
<feature type="region of interest" description="Disordered" evidence="1">
    <location>
        <begin position="44"/>
        <end position="129"/>
    </location>
</feature>
<dbReference type="Proteomes" id="UP001218218">
    <property type="component" value="Unassembled WGS sequence"/>
</dbReference>
<proteinExistence type="predicted"/>
<organism evidence="2 3">
    <name type="scientific">Mycena albidolilacea</name>
    <dbReference type="NCBI Taxonomy" id="1033008"/>
    <lineage>
        <taxon>Eukaryota</taxon>
        <taxon>Fungi</taxon>
        <taxon>Dikarya</taxon>
        <taxon>Basidiomycota</taxon>
        <taxon>Agaricomycotina</taxon>
        <taxon>Agaricomycetes</taxon>
        <taxon>Agaricomycetidae</taxon>
        <taxon>Agaricales</taxon>
        <taxon>Marasmiineae</taxon>
        <taxon>Mycenaceae</taxon>
        <taxon>Mycena</taxon>
    </lineage>
</organism>
<feature type="compositionally biased region" description="Basic residues" evidence="1">
    <location>
        <begin position="81"/>
        <end position="98"/>
    </location>
</feature>
<accession>A0AAD7AGK8</accession>
<evidence type="ECO:0000313" key="3">
    <source>
        <dbReference type="Proteomes" id="UP001218218"/>
    </source>
</evidence>
<evidence type="ECO:0000256" key="1">
    <source>
        <dbReference type="SAM" id="MobiDB-lite"/>
    </source>
</evidence>
<name>A0AAD7AGK8_9AGAR</name>
<keyword evidence="3" id="KW-1185">Reference proteome</keyword>
<protein>
    <submittedName>
        <fullName evidence="2">Uncharacterized protein</fullName>
    </submittedName>
</protein>
<comment type="caution">
    <text evidence="2">The sequence shown here is derived from an EMBL/GenBank/DDBJ whole genome shotgun (WGS) entry which is preliminary data.</text>
</comment>
<dbReference type="AlphaFoldDB" id="A0AAD7AGK8"/>
<sequence length="239" mass="26267">MGGLAHVCLEYTMGWTIYDVRIGCLAHNVSKGLWGGPLDYETADQKGQPESWVVSPLKNPNRKANQKAGWKADWKTQLQNRTRKLGGKLTKKPTRKASQKAGRNANQKTHCKHQPEKPPGSCIKSQAESRVGSQLESWMESWHGTKPMGNFMGCQRKGASIWIDYAPDKSPGQGFSESPRNMQNGPEMGPKMLFLGWAGARGPGHKMGPWAIPGNFSGPPAVGGLSHIEAVWDSPDQFF</sequence>
<reference evidence="2" key="1">
    <citation type="submission" date="2023-03" db="EMBL/GenBank/DDBJ databases">
        <title>Massive genome expansion in bonnet fungi (Mycena s.s.) driven by repeated elements and novel gene families across ecological guilds.</title>
        <authorList>
            <consortium name="Lawrence Berkeley National Laboratory"/>
            <person name="Harder C.B."/>
            <person name="Miyauchi S."/>
            <person name="Viragh M."/>
            <person name="Kuo A."/>
            <person name="Thoen E."/>
            <person name="Andreopoulos B."/>
            <person name="Lu D."/>
            <person name="Skrede I."/>
            <person name="Drula E."/>
            <person name="Henrissat B."/>
            <person name="Morin E."/>
            <person name="Kohler A."/>
            <person name="Barry K."/>
            <person name="LaButti K."/>
            <person name="Morin E."/>
            <person name="Salamov A."/>
            <person name="Lipzen A."/>
            <person name="Mereny Z."/>
            <person name="Hegedus B."/>
            <person name="Baldrian P."/>
            <person name="Stursova M."/>
            <person name="Weitz H."/>
            <person name="Taylor A."/>
            <person name="Grigoriev I.V."/>
            <person name="Nagy L.G."/>
            <person name="Martin F."/>
            <person name="Kauserud H."/>
        </authorList>
    </citation>
    <scope>NUCLEOTIDE SEQUENCE</scope>
    <source>
        <strain evidence="2">CBHHK002</strain>
    </source>
</reference>
<gene>
    <name evidence="2" type="ORF">DFH08DRAFT_802064</name>
</gene>
<evidence type="ECO:0000313" key="2">
    <source>
        <dbReference type="EMBL" id="KAJ7358221.1"/>
    </source>
</evidence>